<dbReference type="InterPro" id="IPR002413">
    <property type="entry name" value="V5_allergen-like"/>
</dbReference>
<accession>A0A1I7RME0</accession>
<sequence length="236" mass="26905">MLWLWKNLLIVLGWPNEKFVFEVTPELSAEVSAEIGDFHNELRRRVAEGTYENYGAKWPGAKNMYRLAYSSHLASAAQYQANNCVFEHQAWRYGQNVCVVNSNSSDNVIRQCLRDWSNSNTFNWSLADEAPIFNETMGSSGHFIQMIWAKTTHVGCGIKNCSKNNRTTTLFVCNYYPPGNCIGQPIFKSGRKCRQREDCGDFEESNCETDGLCSTTFDRLAADKLPLFIESDFDEL</sequence>
<dbReference type="PANTHER" id="PTHR10334">
    <property type="entry name" value="CYSTEINE-RICH SECRETORY PROTEIN-RELATED"/>
    <property type="match status" value="1"/>
</dbReference>
<dbReference type="SMART" id="SM00198">
    <property type="entry name" value="SCP"/>
    <property type="match status" value="1"/>
</dbReference>
<proteinExistence type="predicted"/>
<feature type="domain" description="SCP" evidence="1">
    <location>
        <begin position="30"/>
        <end position="183"/>
    </location>
</feature>
<dbReference type="Proteomes" id="UP000095284">
    <property type="component" value="Unplaced"/>
</dbReference>
<evidence type="ECO:0000313" key="6">
    <source>
        <dbReference type="WBParaSite" id="BXY_0187500.1"/>
    </source>
</evidence>
<evidence type="ECO:0000313" key="3">
    <source>
        <dbReference type="EMBL" id="CAG9118408.1"/>
    </source>
</evidence>
<dbReference type="SUPFAM" id="SSF55797">
    <property type="entry name" value="PR-1-like"/>
    <property type="match status" value="1"/>
</dbReference>
<dbReference type="Proteomes" id="UP000659654">
    <property type="component" value="Unassembled WGS sequence"/>
</dbReference>
<dbReference type="CDD" id="cd05380">
    <property type="entry name" value="CAP_euk"/>
    <property type="match status" value="1"/>
</dbReference>
<dbReference type="InterPro" id="IPR014044">
    <property type="entry name" value="CAP_dom"/>
</dbReference>
<name>A0A1I7RME0_BURXY</name>
<dbReference type="WBParaSite" id="BXY_0187500.1">
    <property type="protein sequence ID" value="BXY_0187500.1"/>
    <property type="gene ID" value="BXY_0187500"/>
</dbReference>
<organism evidence="4 6">
    <name type="scientific">Bursaphelenchus xylophilus</name>
    <name type="common">Pinewood nematode worm</name>
    <name type="synonym">Aphelenchoides xylophilus</name>
    <dbReference type="NCBI Taxonomy" id="6326"/>
    <lineage>
        <taxon>Eukaryota</taxon>
        <taxon>Metazoa</taxon>
        <taxon>Ecdysozoa</taxon>
        <taxon>Nematoda</taxon>
        <taxon>Chromadorea</taxon>
        <taxon>Rhabditida</taxon>
        <taxon>Tylenchina</taxon>
        <taxon>Tylenchomorpha</taxon>
        <taxon>Aphelenchoidea</taxon>
        <taxon>Aphelenchoididae</taxon>
        <taxon>Bursaphelenchus</taxon>
    </lineage>
</organism>
<dbReference type="EMBL" id="CAJFDI010000004">
    <property type="protein sequence ID" value="CAD5227999.1"/>
    <property type="molecule type" value="Genomic_DNA"/>
</dbReference>
<reference evidence="6" key="1">
    <citation type="submission" date="2016-11" db="UniProtKB">
        <authorList>
            <consortium name="WormBaseParasite"/>
        </authorList>
    </citation>
    <scope>IDENTIFICATION</scope>
</reference>
<dbReference type="OrthoDB" id="5853705at2759"/>
<gene>
    <name evidence="2" type="ORF">BXYJ_LOCUS10225</name>
</gene>
<dbReference type="PRINTS" id="PR00837">
    <property type="entry name" value="V5TPXLIKE"/>
</dbReference>
<reference evidence="3" key="2">
    <citation type="submission" date="2020-08" db="EMBL/GenBank/DDBJ databases">
        <authorList>
            <person name="Kikuchi T."/>
        </authorList>
    </citation>
    <scope>NUCLEOTIDE SEQUENCE</scope>
    <source>
        <strain evidence="2">Ka4C1</strain>
    </source>
</reference>
<dbReference type="InterPro" id="IPR035940">
    <property type="entry name" value="CAP_sf"/>
</dbReference>
<protein>
    <submittedName>
        <fullName evidence="2">(pine wood nematode) hypothetical protein</fullName>
    </submittedName>
    <submittedName>
        <fullName evidence="6">SCP domain-containing protein</fullName>
    </submittedName>
</protein>
<dbReference type="PRINTS" id="PR00838">
    <property type="entry name" value="V5ALLERGEN"/>
</dbReference>
<dbReference type="Pfam" id="PF00188">
    <property type="entry name" value="CAP"/>
    <property type="match status" value="1"/>
</dbReference>
<evidence type="ECO:0000313" key="4">
    <source>
        <dbReference type="Proteomes" id="UP000095284"/>
    </source>
</evidence>
<dbReference type="SMR" id="A0A1I7RME0"/>
<dbReference type="EMBL" id="CAJFCV020000004">
    <property type="protein sequence ID" value="CAG9118408.1"/>
    <property type="molecule type" value="Genomic_DNA"/>
</dbReference>
<evidence type="ECO:0000313" key="5">
    <source>
        <dbReference type="Proteomes" id="UP000659654"/>
    </source>
</evidence>
<dbReference type="InterPro" id="IPR001283">
    <property type="entry name" value="CRISP-related"/>
</dbReference>
<dbReference type="AlphaFoldDB" id="A0A1I7RME0"/>
<evidence type="ECO:0000313" key="2">
    <source>
        <dbReference type="EMBL" id="CAD5227999.1"/>
    </source>
</evidence>
<evidence type="ECO:0000259" key="1">
    <source>
        <dbReference type="SMART" id="SM00198"/>
    </source>
</evidence>
<dbReference type="Proteomes" id="UP000582659">
    <property type="component" value="Unassembled WGS sequence"/>
</dbReference>
<keyword evidence="5" id="KW-1185">Reference proteome</keyword>
<dbReference type="Gene3D" id="3.40.33.10">
    <property type="entry name" value="CAP"/>
    <property type="match status" value="1"/>
</dbReference>